<keyword evidence="9 18" id="KW-0472">Membrane</keyword>
<evidence type="ECO:0000256" key="12">
    <source>
        <dbReference type="ARBA" id="ARBA00026028"/>
    </source>
</evidence>
<reference evidence="21" key="1">
    <citation type="submission" date="2015-02" db="EMBL/GenBank/DDBJ databases">
        <title>Draft Genome of Frankia sp. CpI1-S.</title>
        <authorList>
            <person name="Oshone R.T."/>
            <person name="Ngom M."/>
            <person name="Ghodhbane-Gtari F."/>
            <person name="Gtari M."/>
            <person name="Morris K."/>
            <person name="Thomas K."/>
            <person name="Sen A."/>
            <person name="Tisa L.S."/>
        </authorList>
    </citation>
    <scope>NUCLEOTIDE SEQUENCE [LARGE SCALE GENOMIC DNA]</scope>
    <source>
        <strain evidence="21">CpI1-S</strain>
    </source>
</reference>
<feature type="compositionally biased region" description="Low complexity" evidence="17">
    <location>
        <begin position="273"/>
        <end position="296"/>
    </location>
</feature>
<dbReference type="InterPro" id="IPR047196">
    <property type="entry name" value="YidC_ALB_C"/>
</dbReference>
<keyword evidence="21" id="KW-1185">Reference proteome</keyword>
<dbReference type="PANTHER" id="PTHR12428:SF65">
    <property type="entry name" value="CYTOCHROME C OXIDASE ASSEMBLY PROTEIN COX18, MITOCHONDRIAL"/>
    <property type="match status" value="1"/>
</dbReference>
<evidence type="ECO:0000256" key="7">
    <source>
        <dbReference type="ARBA" id="ARBA00022927"/>
    </source>
</evidence>
<feature type="transmembrane region" description="Helical" evidence="18">
    <location>
        <begin position="217"/>
        <end position="242"/>
    </location>
</feature>
<name>A0A0D8BGW4_9ACTN</name>
<feature type="compositionally biased region" description="Low complexity" evidence="17">
    <location>
        <begin position="389"/>
        <end position="446"/>
    </location>
</feature>
<comment type="similarity">
    <text evidence="2">Belongs to the OXA1/ALB3/YidC family. Type 1 subfamily.</text>
</comment>
<organism evidence="20 21">
    <name type="scientific">Frankia torreyi</name>
    <dbReference type="NCBI Taxonomy" id="1856"/>
    <lineage>
        <taxon>Bacteria</taxon>
        <taxon>Bacillati</taxon>
        <taxon>Actinomycetota</taxon>
        <taxon>Actinomycetes</taxon>
        <taxon>Frankiales</taxon>
        <taxon>Frankiaceae</taxon>
        <taxon>Frankia</taxon>
    </lineage>
</organism>
<feature type="compositionally biased region" description="Low complexity" evidence="17">
    <location>
        <begin position="321"/>
        <end position="372"/>
    </location>
</feature>
<evidence type="ECO:0000313" key="20">
    <source>
        <dbReference type="EMBL" id="KJE22687.1"/>
    </source>
</evidence>
<feature type="transmembrane region" description="Helical" evidence="18">
    <location>
        <begin position="97"/>
        <end position="117"/>
    </location>
</feature>
<protein>
    <recommendedName>
        <fullName evidence="3">Membrane protein insertase YidC</fullName>
    </recommendedName>
    <alternativeName>
        <fullName evidence="15">Foldase YidC</fullName>
    </alternativeName>
    <alternativeName>
        <fullName evidence="14">Membrane integrase YidC</fullName>
    </alternativeName>
    <alternativeName>
        <fullName evidence="13">Membrane protein YidC</fullName>
    </alternativeName>
</protein>
<dbReference type="PATRIC" id="fig|1502723.3.peg.2436"/>
<evidence type="ECO:0000256" key="2">
    <source>
        <dbReference type="ARBA" id="ARBA00010527"/>
    </source>
</evidence>
<evidence type="ECO:0000256" key="14">
    <source>
        <dbReference type="ARBA" id="ARBA00033245"/>
    </source>
</evidence>
<feature type="region of interest" description="Disordered" evidence="17">
    <location>
        <begin position="273"/>
        <end position="478"/>
    </location>
</feature>
<sequence>MLNPLYHLAANAIVFFHKGFAPIFGADSFFAWAFSVVLLVIAVRVLIFPLFVKQVKSQRTMQMMQPRIKEIREKYGHDKPRMQQEIMALQKEHGNPLFGCLPILLQIPLFISLFHVFTHLAPMNEGPNGALVWRPRVGLSADQVEQIASAKVFGISLASEFGSDSDFVHFLGVNSTHVKILAVVLIVLMGLTTFMTQRQIMARTGPVDPQQAIVQKVLLYGSPLMLAIFGFRFPIAVLLYWLTTNLWSMGQQFFVIKRMPPVRPLAAGGRLPGARAGAGVDAAPTPARPAPGVRAGAKSKNRARPAAAGGPSLTRSGDSGAGTVATAGGGVTAAKGAGAKGGAAKAGRGSSSAPPGTRSRSGASAARTAGTAKTSQPPPALPVAGAAGGAEEAPAAARSTAAGGKTAGGKAPSGGRKSSPGKGAAEAAGGGAEPAAVPATGDAAATRPAPVPAGVRRQVGGSRPAKRRGKGKRPGGRR</sequence>
<reference evidence="20 21" key="2">
    <citation type="journal article" date="2016" name="Genome Announc.">
        <title>Permanent Draft Genome Sequences for Two Variants of Frankia sp. Strain CpI1, the First Frankia Strain Isolated from Root Nodules of Comptonia peregrina.</title>
        <authorList>
            <person name="Oshone R."/>
            <person name="Hurst S.G.IV."/>
            <person name="Abebe-Akele F."/>
            <person name="Simpson S."/>
            <person name="Morris K."/>
            <person name="Thomas W.K."/>
            <person name="Tisa L.S."/>
        </authorList>
    </citation>
    <scope>NUCLEOTIDE SEQUENCE [LARGE SCALE GENOMIC DNA]</scope>
    <source>
        <strain evidence="21">CpI1-S</strain>
    </source>
</reference>
<dbReference type="RefSeq" id="WP_044885658.1">
    <property type="nucleotide sequence ID" value="NZ_JYFN01000021.1"/>
</dbReference>
<evidence type="ECO:0000259" key="19">
    <source>
        <dbReference type="Pfam" id="PF02096"/>
    </source>
</evidence>
<dbReference type="CDD" id="cd20070">
    <property type="entry name" value="5TM_YidC_Alb3"/>
    <property type="match status" value="1"/>
</dbReference>
<evidence type="ECO:0000256" key="4">
    <source>
        <dbReference type="ARBA" id="ARBA00022448"/>
    </source>
</evidence>
<evidence type="ECO:0000256" key="10">
    <source>
        <dbReference type="ARBA" id="ARBA00023186"/>
    </source>
</evidence>
<evidence type="ECO:0000256" key="13">
    <source>
        <dbReference type="ARBA" id="ARBA00031538"/>
    </source>
</evidence>
<dbReference type="EMBL" id="JYFN01000021">
    <property type="protein sequence ID" value="KJE22687.1"/>
    <property type="molecule type" value="Genomic_DNA"/>
</dbReference>
<dbReference type="NCBIfam" id="TIGR03592">
    <property type="entry name" value="yidC_oxa1_cterm"/>
    <property type="match status" value="1"/>
</dbReference>
<feature type="transmembrane region" description="Helical" evidence="18">
    <location>
        <begin position="177"/>
        <end position="196"/>
    </location>
</feature>
<comment type="caution">
    <text evidence="20">The sequence shown here is derived from an EMBL/GenBank/DDBJ whole genome shotgun (WGS) entry which is preliminary data.</text>
</comment>
<dbReference type="GO" id="GO:0051205">
    <property type="term" value="P:protein insertion into membrane"/>
    <property type="evidence" value="ECO:0007669"/>
    <property type="project" value="TreeGrafter"/>
</dbReference>
<gene>
    <name evidence="20" type="ORF">FF36_03053</name>
</gene>
<evidence type="ECO:0000256" key="6">
    <source>
        <dbReference type="ARBA" id="ARBA00022692"/>
    </source>
</evidence>
<dbReference type="Proteomes" id="UP000032545">
    <property type="component" value="Unassembled WGS sequence"/>
</dbReference>
<keyword evidence="6 16" id="KW-0812">Transmembrane</keyword>
<evidence type="ECO:0000256" key="8">
    <source>
        <dbReference type="ARBA" id="ARBA00022989"/>
    </source>
</evidence>
<keyword evidence="5" id="KW-1003">Cell membrane</keyword>
<comment type="function">
    <text evidence="11">Required for the insertion and/or proper folding and/or complex formation of integral membrane proteins into the membrane. Involved in integration of membrane proteins that insert both dependently and independently of the Sec translocase complex, as well as at least some lipoproteins. Aids folding of multispanning membrane proteins.</text>
</comment>
<keyword evidence="10" id="KW-0143">Chaperone</keyword>
<evidence type="ECO:0000313" key="21">
    <source>
        <dbReference type="Proteomes" id="UP000032545"/>
    </source>
</evidence>
<evidence type="ECO:0000256" key="16">
    <source>
        <dbReference type="RuleBase" id="RU003945"/>
    </source>
</evidence>
<feature type="domain" description="Membrane insertase YidC/Oxa/ALB C-terminal" evidence="19">
    <location>
        <begin position="32"/>
        <end position="256"/>
    </location>
</feature>
<keyword evidence="8 18" id="KW-1133">Transmembrane helix</keyword>
<keyword evidence="7" id="KW-0653">Protein transport</keyword>
<evidence type="ECO:0000256" key="1">
    <source>
        <dbReference type="ARBA" id="ARBA00004651"/>
    </source>
</evidence>
<dbReference type="GO" id="GO:0032977">
    <property type="term" value="F:membrane insertase activity"/>
    <property type="evidence" value="ECO:0007669"/>
    <property type="project" value="InterPro"/>
</dbReference>
<keyword evidence="4" id="KW-0813">Transport</keyword>
<dbReference type="GO" id="GO:0015031">
    <property type="term" value="P:protein transport"/>
    <property type="evidence" value="ECO:0007669"/>
    <property type="project" value="UniProtKB-KW"/>
</dbReference>
<comment type="subcellular location">
    <subcellularLocation>
        <location evidence="1">Cell membrane</location>
        <topology evidence="1">Multi-pass membrane protein</topology>
    </subcellularLocation>
    <subcellularLocation>
        <location evidence="16">Membrane</location>
        <topology evidence="16">Multi-pass membrane protein</topology>
    </subcellularLocation>
</comment>
<evidence type="ECO:0000256" key="9">
    <source>
        <dbReference type="ARBA" id="ARBA00023136"/>
    </source>
</evidence>
<evidence type="ECO:0000256" key="18">
    <source>
        <dbReference type="SAM" id="Phobius"/>
    </source>
</evidence>
<feature type="compositionally biased region" description="Basic residues" evidence="17">
    <location>
        <begin position="464"/>
        <end position="478"/>
    </location>
</feature>
<feature type="transmembrane region" description="Helical" evidence="18">
    <location>
        <begin position="29"/>
        <end position="52"/>
    </location>
</feature>
<accession>A0A0D8BGW4</accession>
<dbReference type="Pfam" id="PF02096">
    <property type="entry name" value="60KD_IMP"/>
    <property type="match status" value="1"/>
</dbReference>
<evidence type="ECO:0000256" key="11">
    <source>
        <dbReference type="ARBA" id="ARBA00025034"/>
    </source>
</evidence>
<dbReference type="AlphaFoldDB" id="A0A0D8BGW4"/>
<evidence type="ECO:0000256" key="17">
    <source>
        <dbReference type="SAM" id="MobiDB-lite"/>
    </source>
</evidence>
<evidence type="ECO:0000256" key="5">
    <source>
        <dbReference type="ARBA" id="ARBA00022475"/>
    </source>
</evidence>
<evidence type="ECO:0000256" key="3">
    <source>
        <dbReference type="ARBA" id="ARBA00015325"/>
    </source>
</evidence>
<dbReference type="InterPro" id="IPR028055">
    <property type="entry name" value="YidC/Oxa/ALB_C"/>
</dbReference>
<dbReference type="PANTHER" id="PTHR12428">
    <property type="entry name" value="OXA1"/>
    <property type="match status" value="1"/>
</dbReference>
<evidence type="ECO:0000256" key="15">
    <source>
        <dbReference type="ARBA" id="ARBA00033342"/>
    </source>
</evidence>
<dbReference type="OrthoDB" id="9780552at2"/>
<comment type="subunit">
    <text evidence="12">Interacts with the Sec translocase complex via SecD. Specifically interacts with transmembrane segments of nascent integral membrane proteins during membrane integration.</text>
</comment>
<dbReference type="GO" id="GO:0005886">
    <property type="term" value="C:plasma membrane"/>
    <property type="evidence" value="ECO:0007669"/>
    <property type="project" value="UniProtKB-SubCell"/>
</dbReference>
<dbReference type="InterPro" id="IPR001708">
    <property type="entry name" value="YidC/ALB3/OXA1/COX18"/>
</dbReference>
<proteinExistence type="inferred from homology"/>